<sequence>MAVPSSSNPWFPSKDSTSRSFKEVLEGSSTVAKIDFVHSSVKGIPALLIDDSVVTKLAAPFSFTLVGKFMLRRPNIDIIRKFFFNLKLSAAFSVGLMDQKHIAIQLSNDLDYSRIFARRVLFALASIFGRPLQTDQATSLISRPSVARVLVELDVSKKQPKEVWLGSEMNGYFQKVVFENLPSFCAHCKMHGHLMSDCFILHPSLRNTRDRGQKLVINKDGETNIVSDPPILVPDSDVMQCPSVLVEGNVDIGKNDQGYADTHEFNIVGNDGEKDSFDEQMLAVLKPDGSLSKMVPTENKFDLLLCADLLPDNSIVQNVGADEPIEEGELVESPNATSSVGFGKEHSKKDQVNSGMVNSICRQNIVELTDNVEGSDNNKFKLLSNMNDPPLSTNRKNGKKNKKNVVDLPKNPATSLNRNIVND</sequence>
<evidence type="ECO:0000313" key="2">
    <source>
        <dbReference type="EMBL" id="KAL0907380.1"/>
    </source>
</evidence>
<evidence type="ECO:0000313" key="3">
    <source>
        <dbReference type="Proteomes" id="UP001552299"/>
    </source>
</evidence>
<feature type="compositionally biased region" description="Polar residues" evidence="1">
    <location>
        <begin position="384"/>
        <end position="393"/>
    </location>
</feature>
<dbReference type="PANTHER" id="PTHR31286:SF180">
    <property type="entry name" value="OS10G0362600 PROTEIN"/>
    <property type="match status" value="1"/>
</dbReference>
<dbReference type="PANTHER" id="PTHR31286">
    <property type="entry name" value="GLYCINE-RICH CELL WALL STRUCTURAL PROTEIN 1.8-LIKE"/>
    <property type="match status" value="1"/>
</dbReference>
<feature type="region of interest" description="Disordered" evidence="1">
    <location>
        <begin position="379"/>
        <end position="423"/>
    </location>
</feature>
<dbReference type="AlphaFoldDB" id="A0ABD0U504"/>
<accession>A0ABD0U504</accession>
<evidence type="ECO:0000256" key="1">
    <source>
        <dbReference type="SAM" id="MobiDB-lite"/>
    </source>
</evidence>
<reference evidence="2 3" key="1">
    <citation type="journal article" date="2024" name="Plant Biotechnol. J.">
        <title>Dendrobium thyrsiflorum genome and its molecular insights into genes involved in important horticultural traits.</title>
        <authorList>
            <person name="Chen B."/>
            <person name="Wang J.Y."/>
            <person name="Zheng P.J."/>
            <person name="Li K.L."/>
            <person name="Liang Y.M."/>
            <person name="Chen X.F."/>
            <person name="Zhang C."/>
            <person name="Zhao X."/>
            <person name="He X."/>
            <person name="Zhang G.Q."/>
            <person name="Liu Z.J."/>
            <person name="Xu Q."/>
        </authorList>
    </citation>
    <scope>NUCLEOTIDE SEQUENCE [LARGE SCALE GENOMIC DNA]</scope>
    <source>
        <strain evidence="2">GZMU011</strain>
    </source>
</reference>
<name>A0ABD0U504_DENTH</name>
<feature type="compositionally biased region" description="Polar residues" evidence="1">
    <location>
        <begin position="412"/>
        <end position="423"/>
    </location>
</feature>
<dbReference type="InterPro" id="IPR040256">
    <property type="entry name" value="At4g02000-like"/>
</dbReference>
<dbReference type="Proteomes" id="UP001552299">
    <property type="component" value="Unassembled WGS sequence"/>
</dbReference>
<proteinExistence type="predicted"/>
<protein>
    <submittedName>
        <fullName evidence="2">Uncharacterized protein</fullName>
    </submittedName>
</protein>
<organism evidence="2 3">
    <name type="scientific">Dendrobium thyrsiflorum</name>
    <name type="common">Pinecone-like raceme dendrobium</name>
    <name type="synonym">Orchid</name>
    <dbReference type="NCBI Taxonomy" id="117978"/>
    <lineage>
        <taxon>Eukaryota</taxon>
        <taxon>Viridiplantae</taxon>
        <taxon>Streptophyta</taxon>
        <taxon>Embryophyta</taxon>
        <taxon>Tracheophyta</taxon>
        <taxon>Spermatophyta</taxon>
        <taxon>Magnoliopsida</taxon>
        <taxon>Liliopsida</taxon>
        <taxon>Asparagales</taxon>
        <taxon>Orchidaceae</taxon>
        <taxon>Epidendroideae</taxon>
        <taxon>Malaxideae</taxon>
        <taxon>Dendrobiinae</taxon>
        <taxon>Dendrobium</taxon>
    </lineage>
</organism>
<keyword evidence="3" id="KW-1185">Reference proteome</keyword>
<dbReference type="EMBL" id="JANQDX010000017">
    <property type="protein sequence ID" value="KAL0907380.1"/>
    <property type="molecule type" value="Genomic_DNA"/>
</dbReference>
<comment type="caution">
    <text evidence="2">The sequence shown here is derived from an EMBL/GenBank/DDBJ whole genome shotgun (WGS) entry which is preliminary data.</text>
</comment>
<gene>
    <name evidence="2" type="ORF">M5K25_021787</name>
</gene>